<evidence type="ECO:0000313" key="4">
    <source>
        <dbReference type="Proteomes" id="UP000191931"/>
    </source>
</evidence>
<dbReference type="EC" id="6.2.1.3" evidence="3"/>
<dbReference type="PANTHER" id="PTHR43201">
    <property type="entry name" value="ACYL-COA SYNTHETASE"/>
    <property type="match status" value="1"/>
</dbReference>
<dbReference type="Gene3D" id="3.40.50.12780">
    <property type="entry name" value="N-terminal domain of ligase-like"/>
    <property type="match status" value="1"/>
</dbReference>
<dbReference type="InterPro" id="IPR045851">
    <property type="entry name" value="AMP-bd_C_sf"/>
</dbReference>
<dbReference type="PANTHER" id="PTHR43201:SF32">
    <property type="entry name" value="2-SUCCINYLBENZOATE--COA LIGASE, CHLOROPLASTIC_PEROXISOMAL"/>
    <property type="match status" value="1"/>
</dbReference>
<dbReference type="Pfam" id="PF13193">
    <property type="entry name" value="AMP-binding_C"/>
    <property type="match status" value="1"/>
</dbReference>
<dbReference type="AlphaFoldDB" id="A0A1W1HDG5"/>
<reference evidence="3 4" key="1">
    <citation type="submission" date="2017-03" db="EMBL/GenBank/DDBJ databases">
        <authorList>
            <person name="Afonso C.L."/>
            <person name="Miller P.J."/>
            <person name="Scott M.A."/>
            <person name="Spackman E."/>
            <person name="Goraichik I."/>
            <person name="Dimitrov K.M."/>
            <person name="Suarez D.L."/>
            <person name="Swayne D.E."/>
        </authorList>
    </citation>
    <scope>NUCLEOTIDE SEQUENCE [LARGE SCALE GENOMIC DNA]</scope>
    <source>
        <strain evidence="3">PRJEB14757</strain>
    </source>
</reference>
<keyword evidence="4" id="KW-1185">Reference proteome</keyword>
<evidence type="ECO:0000259" key="1">
    <source>
        <dbReference type="Pfam" id="PF00501"/>
    </source>
</evidence>
<dbReference type="InterPro" id="IPR000873">
    <property type="entry name" value="AMP-dep_synth/lig_dom"/>
</dbReference>
<dbReference type="Gene3D" id="3.30.300.30">
    <property type="match status" value="1"/>
</dbReference>
<protein>
    <submittedName>
        <fullName evidence="3">AcsL3</fullName>
        <ecNumber evidence="3">6.2.1.3</ecNumber>
    </submittedName>
</protein>
<evidence type="ECO:0000259" key="2">
    <source>
        <dbReference type="Pfam" id="PF13193"/>
    </source>
</evidence>
<dbReference type="Proteomes" id="UP000191931">
    <property type="component" value="Unassembled WGS sequence"/>
</dbReference>
<sequence length="551" mass="60570">MNFSVNCFNIYDMIRRNATLFAKSTAIVHANEKISFQEYFLLVNSLAASLLDNGVKSGDRVAILAMNSPAYLILYGAASAIGAILVPVNWRLSEDEIAYILEDSGAILLFFDESQKKLAFSLKNTLKYKGKLADLCSSGKGISCLNEEKSLDSAEKEEILSYDKMISSEHKWQGPSICEEYPVFCLIYTAAVAGKPRGAALSHSNIITANLQTSLVMYLDKNDAYLNMLPLFHITGMNLALAVMHMGGRNVIIEKFDAPRALGLVDREKVTLMASFPPILSTLMTHMKDNADQGQGFDIDSLKNVVGIDSPENIEKFTQKTGCRFWVLYGQSETSGFVTLSDSSESPGSAGRPCPVSRLSILDGADRELPLGKSGEIGVRGPVIFKGFWLKDGSCNTKSMQDKNYQGTSEGFSFDQSTIRNGWHHTGDIGHLDQDGYLWFEGRKPEKELIKPGGENVYPAEVESVVMLHPGIENCCVIGVPDPKFGEGVKAVCVRKIDFSVTESELIAFVGERIARYKKPGYVQFVNELPMTNDGIVDRSEVKLLYGSNGE</sequence>
<name>A0A1W1HDG5_9BACT</name>
<evidence type="ECO:0000313" key="3">
    <source>
        <dbReference type="EMBL" id="SLM30519.1"/>
    </source>
</evidence>
<accession>A0A1W1HDG5</accession>
<dbReference type="InterPro" id="IPR042099">
    <property type="entry name" value="ANL_N_sf"/>
</dbReference>
<dbReference type="GO" id="GO:0031956">
    <property type="term" value="F:medium-chain fatty acid-CoA ligase activity"/>
    <property type="evidence" value="ECO:0007669"/>
    <property type="project" value="TreeGrafter"/>
</dbReference>
<dbReference type="STRING" id="1246637.MTBBW1_230003"/>
<gene>
    <name evidence="3" type="primary">acsL</name>
    <name evidence="3" type="ORF">MTBBW1_230003</name>
</gene>
<keyword evidence="3" id="KW-0436">Ligase</keyword>
<dbReference type="OrthoDB" id="5483897at2"/>
<dbReference type="SUPFAM" id="SSF56801">
    <property type="entry name" value="Acetyl-CoA synthetase-like"/>
    <property type="match status" value="1"/>
</dbReference>
<dbReference type="RefSeq" id="WP_080799381.1">
    <property type="nucleotide sequence ID" value="NZ_LT828540.1"/>
</dbReference>
<dbReference type="Pfam" id="PF00501">
    <property type="entry name" value="AMP-binding"/>
    <property type="match status" value="1"/>
</dbReference>
<feature type="domain" description="AMP-binding enzyme C-terminal" evidence="2">
    <location>
        <begin position="461"/>
        <end position="535"/>
    </location>
</feature>
<feature type="domain" description="AMP-dependent synthetase/ligase" evidence="1">
    <location>
        <begin position="15"/>
        <end position="389"/>
    </location>
</feature>
<dbReference type="InterPro" id="IPR025110">
    <property type="entry name" value="AMP-bd_C"/>
</dbReference>
<dbReference type="CDD" id="cd17637">
    <property type="entry name" value="ACLS-CaiC"/>
    <property type="match status" value="1"/>
</dbReference>
<proteinExistence type="predicted"/>
<dbReference type="EMBL" id="FWEV01000146">
    <property type="protein sequence ID" value="SLM30519.1"/>
    <property type="molecule type" value="Genomic_DNA"/>
</dbReference>
<dbReference type="GO" id="GO:0004467">
    <property type="term" value="F:long-chain fatty acid-CoA ligase activity"/>
    <property type="evidence" value="ECO:0007669"/>
    <property type="project" value="UniProtKB-EC"/>
</dbReference>
<organism evidence="3 4">
    <name type="scientific">Desulfamplus magnetovallimortis</name>
    <dbReference type="NCBI Taxonomy" id="1246637"/>
    <lineage>
        <taxon>Bacteria</taxon>
        <taxon>Pseudomonadati</taxon>
        <taxon>Thermodesulfobacteriota</taxon>
        <taxon>Desulfobacteria</taxon>
        <taxon>Desulfobacterales</taxon>
        <taxon>Desulfobacteraceae</taxon>
        <taxon>Desulfamplus</taxon>
    </lineage>
</organism>